<dbReference type="EnsemblMetazoa" id="XM_030989382">
    <property type="protein sequence ID" value="XP_030845242"/>
    <property type="gene ID" value="LOC581665"/>
</dbReference>
<dbReference type="CTD" id="23313"/>
<evidence type="ECO:0000313" key="2">
    <source>
        <dbReference type="EnsemblMetazoa" id="XP_030845242"/>
    </source>
</evidence>
<dbReference type="FunCoup" id="A0A7M7P284">
    <property type="interactions" value="287"/>
</dbReference>
<dbReference type="AlphaFoldDB" id="A0A7M7P284"/>
<feature type="region of interest" description="Disordered" evidence="1">
    <location>
        <begin position="286"/>
        <end position="358"/>
    </location>
</feature>
<organism evidence="2 3">
    <name type="scientific">Strongylocentrotus purpuratus</name>
    <name type="common">Purple sea urchin</name>
    <dbReference type="NCBI Taxonomy" id="7668"/>
    <lineage>
        <taxon>Eukaryota</taxon>
        <taxon>Metazoa</taxon>
        <taxon>Echinodermata</taxon>
        <taxon>Eleutherozoa</taxon>
        <taxon>Echinozoa</taxon>
        <taxon>Echinoidea</taxon>
        <taxon>Euechinoidea</taxon>
        <taxon>Echinacea</taxon>
        <taxon>Camarodonta</taxon>
        <taxon>Echinidea</taxon>
        <taxon>Strongylocentrotidae</taxon>
        <taxon>Strongylocentrotus</taxon>
    </lineage>
</organism>
<accession>A0A7M7P284</accession>
<dbReference type="KEGG" id="spu:581665"/>
<dbReference type="RefSeq" id="XP_030845242.1">
    <property type="nucleotide sequence ID" value="XM_030989382.1"/>
</dbReference>
<dbReference type="InterPro" id="IPR019141">
    <property type="entry name" value="DUF2045"/>
</dbReference>
<reference evidence="3" key="1">
    <citation type="submission" date="2015-02" db="EMBL/GenBank/DDBJ databases">
        <title>Genome sequencing for Strongylocentrotus purpuratus.</title>
        <authorList>
            <person name="Murali S."/>
            <person name="Liu Y."/>
            <person name="Vee V."/>
            <person name="English A."/>
            <person name="Wang M."/>
            <person name="Skinner E."/>
            <person name="Han Y."/>
            <person name="Muzny D.M."/>
            <person name="Worley K.C."/>
            <person name="Gibbs R.A."/>
        </authorList>
    </citation>
    <scope>NUCLEOTIDE SEQUENCE</scope>
</reference>
<dbReference type="InParanoid" id="A0A7M7P284"/>
<dbReference type="OrthoDB" id="1906921at2759"/>
<evidence type="ECO:0008006" key="4">
    <source>
        <dbReference type="Google" id="ProtNLM"/>
    </source>
</evidence>
<dbReference type="PANTHER" id="PTHR21477:SF13">
    <property type="entry name" value="KIAA0930"/>
    <property type="match status" value="1"/>
</dbReference>
<proteinExistence type="predicted"/>
<keyword evidence="3" id="KW-1185">Reference proteome</keyword>
<evidence type="ECO:0000313" key="3">
    <source>
        <dbReference type="Proteomes" id="UP000007110"/>
    </source>
</evidence>
<dbReference type="GeneID" id="581665"/>
<dbReference type="OMA" id="SAATHCH"/>
<sequence>MASGPAGRPRVRQSSFRKMINEILDERGRDKLCRSLPSQDGFGRIPMEVNCFWARLFSQHFVAEVPEELRDDMLFFIHRKQPTSRQDRQQARLEVFRQDSKNLPSLGEPNIDWEETVYLNLILQQYNYILTCAVCIKSEGTLTILRKHTEQVFASPSRRRMDSKGEESEVSYPNIFFIIDNFDEIFGDFTVQEGQMFCVELVASEKQGPFRSVVFLGSVRHEALKKVYDNRASVSSKVASKVSMGFSKGRGRVEFIRMRGPEGKGFAEVAVSRASWSSSVESSTEDVHSASESFDSTTDGPSTSTGSLPRDVIIGSPIHKGLRKSQSDSETLSTLTNGKDEEAACQSEDEGPPSSWSRRWMRRTSDALLRLTMRSTQVPALNVHLTYVTLPWHRIIADVLEVKKKPVLS</sequence>
<evidence type="ECO:0000256" key="1">
    <source>
        <dbReference type="SAM" id="MobiDB-lite"/>
    </source>
</evidence>
<feature type="compositionally biased region" description="Low complexity" evidence="1">
    <location>
        <begin position="295"/>
        <end position="307"/>
    </location>
</feature>
<name>A0A7M7P284_STRPU</name>
<reference evidence="2" key="2">
    <citation type="submission" date="2021-01" db="UniProtKB">
        <authorList>
            <consortium name="EnsemblMetazoa"/>
        </authorList>
    </citation>
    <scope>IDENTIFICATION</scope>
</reference>
<feature type="compositionally biased region" description="Polar residues" evidence="1">
    <location>
        <begin position="328"/>
        <end position="337"/>
    </location>
</feature>
<protein>
    <recommendedName>
        <fullName evidence="4">KIAA0930</fullName>
    </recommendedName>
</protein>
<dbReference type="PANTHER" id="PTHR21477">
    <property type="entry name" value="ZGC:172139"/>
    <property type="match status" value="1"/>
</dbReference>
<dbReference type="Pfam" id="PF09741">
    <property type="entry name" value="DUF2045"/>
    <property type="match status" value="1"/>
</dbReference>
<dbReference type="Proteomes" id="UP000007110">
    <property type="component" value="Unassembled WGS sequence"/>
</dbReference>